<organism evidence="1 2">
    <name type="scientific">Caenorhabditis remanei</name>
    <name type="common">Caenorhabditis vulgaris</name>
    <dbReference type="NCBI Taxonomy" id="31234"/>
    <lineage>
        <taxon>Eukaryota</taxon>
        <taxon>Metazoa</taxon>
        <taxon>Ecdysozoa</taxon>
        <taxon>Nematoda</taxon>
        <taxon>Chromadorea</taxon>
        <taxon>Rhabditida</taxon>
        <taxon>Rhabditina</taxon>
        <taxon>Rhabditomorpha</taxon>
        <taxon>Rhabditoidea</taxon>
        <taxon>Rhabditidae</taxon>
        <taxon>Peloderinae</taxon>
        <taxon>Caenorhabditis</taxon>
    </lineage>
</organism>
<name>A0A6A5HUR7_CAERE</name>
<comment type="caution">
    <text evidence="1">The sequence shown here is derived from an EMBL/GenBank/DDBJ whole genome shotgun (WGS) entry which is preliminary data.</text>
</comment>
<sequence>MKGKIKDENINGQCVEEFLNFFVTVCNGCKDKAQNIPVIADGVYAKNVLTVELQISGDVCERMRHAAFNTKMLDGFLNGAGISLEQTTKLCDTWTITTIADVTNITKFKKESVVFPQNEKRIKDVEFHENYGSDLEYDGIF</sequence>
<protein>
    <submittedName>
        <fullName evidence="1">Uncharacterized protein</fullName>
    </submittedName>
</protein>
<evidence type="ECO:0000313" key="1">
    <source>
        <dbReference type="EMBL" id="KAF1771365.1"/>
    </source>
</evidence>
<dbReference type="KEGG" id="crq:GCK72_003191"/>
<dbReference type="Proteomes" id="UP000483820">
    <property type="component" value="Chromosome I"/>
</dbReference>
<evidence type="ECO:0000313" key="2">
    <source>
        <dbReference type="Proteomes" id="UP000483820"/>
    </source>
</evidence>
<accession>A0A6A5HUR7</accession>
<dbReference type="EMBL" id="WUAV01000001">
    <property type="protein sequence ID" value="KAF1771365.1"/>
    <property type="molecule type" value="Genomic_DNA"/>
</dbReference>
<dbReference type="RefSeq" id="XP_053592517.1">
    <property type="nucleotide sequence ID" value="XM_053723872.1"/>
</dbReference>
<reference evidence="1 2" key="1">
    <citation type="submission" date="2019-12" db="EMBL/GenBank/DDBJ databases">
        <title>Chromosome-level assembly of the Caenorhabditis remanei genome.</title>
        <authorList>
            <person name="Teterina A.A."/>
            <person name="Willis J.H."/>
            <person name="Phillips P.C."/>
        </authorList>
    </citation>
    <scope>NUCLEOTIDE SEQUENCE [LARGE SCALE GENOMIC DNA]</scope>
    <source>
        <strain evidence="1 2">PX506</strain>
        <tissue evidence="1">Whole organism</tissue>
    </source>
</reference>
<dbReference type="CTD" id="78773548"/>
<dbReference type="AlphaFoldDB" id="A0A6A5HUR7"/>
<gene>
    <name evidence="1" type="ORF">GCK72_003191</name>
</gene>
<proteinExistence type="predicted"/>
<dbReference type="GeneID" id="78773548"/>